<dbReference type="Pfam" id="PF05193">
    <property type="entry name" value="Peptidase_M16_C"/>
    <property type="match status" value="1"/>
</dbReference>
<organism evidence="2 3">
    <name type="scientific">Plebeiibacterium marinum</name>
    <dbReference type="NCBI Taxonomy" id="2992111"/>
    <lineage>
        <taxon>Bacteria</taxon>
        <taxon>Pseudomonadati</taxon>
        <taxon>Bacteroidota</taxon>
        <taxon>Bacteroidia</taxon>
        <taxon>Marinilabiliales</taxon>
        <taxon>Marinilabiliaceae</taxon>
        <taxon>Plebeiibacterium</taxon>
    </lineage>
</organism>
<dbReference type="GO" id="GO:0046872">
    <property type="term" value="F:metal ion binding"/>
    <property type="evidence" value="ECO:0007669"/>
    <property type="project" value="InterPro"/>
</dbReference>
<accession>A0AAE3SKM8</accession>
<dbReference type="EMBL" id="JAPDPI010000028">
    <property type="protein sequence ID" value="MCW3806678.1"/>
    <property type="molecule type" value="Genomic_DNA"/>
</dbReference>
<protein>
    <submittedName>
        <fullName evidence="2">Insulinase family protein</fullName>
    </submittedName>
</protein>
<name>A0AAE3SKM8_9BACT</name>
<proteinExistence type="predicted"/>
<dbReference type="GO" id="GO:0016485">
    <property type="term" value="P:protein processing"/>
    <property type="evidence" value="ECO:0007669"/>
    <property type="project" value="TreeGrafter"/>
</dbReference>
<dbReference type="SUPFAM" id="SSF63411">
    <property type="entry name" value="LuxS/MPP-like metallohydrolase"/>
    <property type="match status" value="4"/>
</dbReference>
<dbReference type="PANTHER" id="PTHR43016">
    <property type="entry name" value="PRESEQUENCE PROTEASE"/>
    <property type="match status" value="1"/>
</dbReference>
<dbReference type="InterPro" id="IPR007863">
    <property type="entry name" value="Peptidase_M16_C"/>
</dbReference>
<feature type="domain" description="Peptidase M16C associated" evidence="1">
    <location>
        <begin position="483"/>
        <end position="733"/>
    </location>
</feature>
<dbReference type="Gene3D" id="3.30.830.10">
    <property type="entry name" value="Metalloenzyme, LuxS/M16 peptidase-like"/>
    <property type="match status" value="4"/>
</dbReference>
<dbReference type="InterPro" id="IPR055130">
    <property type="entry name" value="PreP_C"/>
</dbReference>
<comment type="caution">
    <text evidence="2">The sequence shown here is derived from an EMBL/GenBank/DDBJ whole genome shotgun (WGS) entry which is preliminary data.</text>
</comment>
<reference evidence="2" key="1">
    <citation type="submission" date="2022-10" db="EMBL/GenBank/DDBJ databases">
        <authorList>
            <person name="Yu W.X."/>
        </authorList>
    </citation>
    <scope>NUCLEOTIDE SEQUENCE</scope>
    <source>
        <strain evidence="2">D04</strain>
    </source>
</reference>
<dbReference type="SMART" id="SM01264">
    <property type="entry name" value="M16C_associated"/>
    <property type="match status" value="1"/>
</dbReference>
<dbReference type="AlphaFoldDB" id="A0AAE3SKM8"/>
<gene>
    <name evidence="2" type="ORF">OM074_13660</name>
</gene>
<dbReference type="Pfam" id="PF08367">
    <property type="entry name" value="M16C_assoc"/>
    <property type="match status" value="1"/>
</dbReference>
<sequence>MKKLTIFLWLAFIAIITGCSPKENFKTGQMYHGFTLIEKKFVNEVNAECLLFKHEKSGAQLLKIAADDPNKLFNIAFKTAPDNDCGTPHIMEHSVLNGSKNFPVKSPFDVLSKGSLNTFLNAMTGSDVTTYPVASMNDKDYFNLMHVYLDAVLNPLIYKDPKILQQEGWHHELDNPEGDIVYKGVVYNEMKGVFSNPRRELSYQINKILFPDNCYGASSGGHPAAIPQLTYEEFINFHKKFYHPGNSYILLYGNADLDKELQFINAKYLSNYTISPEKIEIPLQKPFDRMKEAEKTYAVQEGSPTENQTFLSLSFVAGQSTDRTLTMAFDVLSDALVNHETAPIRLALQEAGIGRDVSAYLSEAKQNTFQITVQNANPEDKDRFKEIVFSTMKKVAEEGFDKKMVEGILNRMEFNLKEGDSSQKGIMYFSMTYQPWFFANNPFLGLEFSKPLAEVKETLKTNLLESIITKHLVNNTHSLLMVLKPEPGLQAKIEDATIAELKEYKKSLSDTEKQQLIKQTKELIEYQKTEDSPEAVATIPMLELTDIKNDIEWFGMEEKLIDDTKILHHNVFTNNIVYSNLFFDVRTLPEDLIPYARLLSYITGMMNTENYTYGELDNALNIHTGGFHTPLKTFLQEHEDENILPMFTFSAKATNEKVEKMFELTGEIINNTKLNDIARLKELITRHQAGVDADIKNNGIRYAMYRLQSYYSTNGMYSEKTRGLSYYRFITDLSDNFESKSEEIVANLKKTAALLFTRENLISAVTCDQKDLERYTASISDFVASLPSSKLKHNNWNFTFAKKNEGMKTASKVQYVIKGYNYKKLGYEYSGKMKVLDQILSRDWLQNQVRVIGGAYGGFCGIASSGNIYFASYRDPNLKETLENYNNTPGFLEGFNADNKEMTRFIIGTISRMDRPRTASEEGDLAIQYYFEKTSAEELKAERSAVLTTTAQDIKDMKKMIEDVLNQDAICVYGNEDKVAENADLFGELITL</sequence>
<dbReference type="Proteomes" id="UP001207408">
    <property type="component" value="Unassembled WGS sequence"/>
</dbReference>
<dbReference type="FunFam" id="3.30.830.10:FF:000034">
    <property type="entry name" value="presequence protease 1, chloroplastic/mitochondrial"/>
    <property type="match status" value="1"/>
</dbReference>
<keyword evidence="3" id="KW-1185">Reference proteome</keyword>
<dbReference type="RefSeq" id="WP_301200332.1">
    <property type="nucleotide sequence ID" value="NZ_JAPDPI010000028.1"/>
</dbReference>
<dbReference type="PANTHER" id="PTHR43016:SF13">
    <property type="entry name" value="PRESEQUENCE PROTEASE, MITOCHONDRIAL"/>
    <property type="match status" value="1"/>
</dbReference>
<dbReference type="InterPro" id="IPR013578">
    <property type="entry name" value="Peptidase_M16C_assoc"/>
</dbReference>
<dbReference type="GO" id="GO:0004222">
    <property type="term" value="F:metalloendopeptidase activity"/>
    <property type="evidence" value="ECO:0007669"/>
    <property type="project" value="TreeGrafter"/>
</dbReference>
<evidence type="ECO:0000313" key="2">
    <source>
        <dbReference type="EMBL" id="MCW3806678.1"/>
    </source>
</evidence>
<dbReference type="InterPro" id="IPR011249">
    <property type="entry name" value="Metalloenz_LuxS/M16"/>
</dbReference>
<evidence type="ECO:0000313" key="3">
    <source>
        <dbReference type="Proteomes" id="UP001207408"/>
    </source>
</evidence>
<dbReference type="PROSITE" id="PS51257">
    <property type="entry name" value="PROKAR_LIPOPROTEIN"/>
    <property type="match status" value="1"/>
</dbReference>
<dbReference type="Pfam" id="PF22516">
    <property type="entry name" value="PreP_C"/>
    <property type="match status" value="1"/>
</dbReference>
<evidence type="ECO:0000259" key="1">
    <source>
        <dbReference type="SMART" id="SM01264"/>
    </source>
</evidence>